<gene>
    <name evidence="1" type="ordered locus">MSWAN_1375</name>
</gene>
<proteinExistence type="predicted"/>
<dbReference type="eggNOG" id="arCOG07350">
    <property type="taxonomic scope" value="Archaea"/>
</dbReference>
<evidence type="ECO:0008006" key="3">
    <source>
        <dbReference type="Google" id="ProtNLM"/>
    </source>
</evidence>
<name>F6D723_METPW</name>
<organism evidence="1 2">
    <name type="scientific">Methanobacterium paludis (strain DSM 25820 / JCM 18151 / SWAN1)</name>
    <dbReference type="NCBI Taxonomy" id="868131"/>
    <lineage>
        <taxon>Archaea</taxon>
        <taxon>Methanobacteriati</taxon>
        <taxon>Methanobacteriota</taxon>
        <taxon>Methanomada group</taxon>
        <taxon>Methanobacteria</taxon>
        <taxon>Methanobacteriales</taxon>
        <taxon>Methanobacteriaceae</taxon>
        <taxon>Methanobacterium</taxon>
    </lineage>
</organism>
<dbReference type="InterPro" id="IPR027417">
    <property type="entry name" value="P-loop_NTPase"/>
</dbReference>
<dbReference type="Proteomes" id="UP000009231">
    <property type="component" value="Chromosome"/>
</dbReference>
<dbReference type="STRING" id="868131.MSWAN_1375"/>
<reference evidence="1 2" key="1">
    <citation type="journal article" date="2014" name="Int. J. Syst. Evol. Microbiol.">
        <title>Methanobacterium paludis sp. nov. and a novel strain of Methanobacterium lacus isolated from northern peatlands.</title>
        <authorList>
            <person name="Cadillo-Quiroz H."/>
            <person name="Brauer S.L."/>
            <person name="Goodson N."/>
            <person name="Yavitt J.B."/>
            <person name="Zinder S.H."/>
        </authorList>
    </citation>
    <scope>NUCLEOTIDE SEQUENCE [LARGE SCALE GENOMIC DNA]</scope>
    <source>
        <strain evidence="2">DSM 25820 / JCM 18151 / SWAN1</strain>
    </source>
</reference>
<evidence type="ECO:0000313" key="1">
    <source>
        <dbReference type="EMBL" id="AEG18390.1"/>
    </source>
</evidence>
<evidence type="ECO:0000313" key="2">
    <source>
        <dbReference type="Proteomes" id="UP000009231"/>
    </source>
</evidence>
<sequence length="309" mass="35353">MTKFYFYNVHGLNVKSSIYFPELTSGKQDFDVTIHFKNEKSFYPIKSSEKQGFSKIIDTAKNIIYLLDNKPLFKVKNGQEIIVNPKSTINTDINLNFLRSLILGAGMGILLMQRGNLVLHASALNMGGGAVAFLGWCGSGKSTIVTAMNNRGYPFVTDDVLTVKIDKIDIPLAFPSFPRVKLWDDTIKHMPDDPTLFQKIHPEVQKYFYNLENSFYPNSLPLKMIYIIEDGKKNEIIPLKMQDALINVAKNSYCINTFDFDSKMKSQNFFQCANLVKNVPVKRLIRYKSLEKLEYLTQIIEEDVFNVLK</sequence>
<accession>F6D723</accession>
<keyword evidence="2" id="KW-1185">Reference proteome</keyword>
<dbReference type="SUPFAM" id="SSF53795">
    <property type="entry name" value="PEP carboxykinase-like"/>
    <property type="match status" value="1"/>
</dbReference>
<dbReference type="EMBL" id="CP002772">
    <property type="protein sequence ID" value="AEG18390.1"/>
    <property type="molecule type" value="Genomic_DNA"/>
</dbReference>
<protein>
    <recommendedName>
        <fullName evidence="3">HPr kinase</fullName>
    </recommendedName>
</protein>
<dbReference type="Gene3D" id="3.40.50.300">
    <property type="entry name" value="P-loop containing nucleotide triphosphate hydrolases"/>
    <property type="match status" value="1"/>
</dbReference>
<dbReference type="KEGG" id="mew:MSWAN_1375"/>
<dbReference type="AlphaFoldDB" id="F6D723"/>
<dbReference type="HOGENOM" id="CLU_073290_2_0_2"/>